<sequence length="107" mass="12503">MVWLPMDLMCAGSGRPIRLGSPELAKPRYRPGGGTSRSASFLLKRIAYLACAYFDVGNMLHKRMRARCRRYVHLHRTRMTLRILWSYFLEPDYSLSIEYRSASQICR</sequence>
<evidence type="ECO:0000313" key="1">
    <source>
        <dbReference type="EMBL" id="CAI6272894.1"/>
    </source>
</evidence>
<gene>
    <name evidence="1" type="ORF">PDIGIT_LOCUS1794</name>
</gene>
<organism evidence="1 2">
    <name type="scientific">Periconia digitata</name>
    <dbReference type="NCBI Taxonomy" id="1303443"/>
    <lineage>
        <taxon>Eukaryota</taxon>
        <taxon>Fungi</taxon>
        <taxon>Dikarya</taxon>
        <taxon>Ascomycota</taxon>
        <taxon>Pezizomycotina</taxon>
        <taxon>Dothideomycetes</taxon>
        <taxon>Pleosporomycetidae</taxon>
        <taxon>Pleosporales</taxon>
        <taxon>Massarineae</taxon>
        <taxon>Periconiaceae</taxon>
        <taxon>Periconia</taxon>
    </lineage>
</organism>
<protein>
    <submittedName>
        <fullName evidence="1">Uncharacterized protein</fullName>
    </submittedName>
</protein>
<dbReference type="AlphaFoldDB" id="A0A9W4U415"/>
<evidence type="ECO:0000313" key="2">
    <source>
        <dbReference type="Proteomes" id="UP001152607"/>
    </source>
</evidence>
<name>A0A9W4U415_9PLEO</name>
<proteinExistence type="predicted"/>
<reference evidence="1" key="1">
    <citation type="submission" date="2023-01" db="EMBL/GenBank/DDBJ databases">
        <authorList>
            <person name="Van Ghelder C."/>
            <person name="Rancurel C."/>
        </authorList>
    </citation>
    <scope>NUCLEOTIDE SEQUENCE</scope>
    <source>
        <strain evidence="1">CNCM I-4278</strain>
    </source>
</reference>
<accession>A0A9W4U415</accession>
<comment type="caution">
    <text evidence="1">The sequence shown here is derived from an EMBL/GenBank/DDBJ whole genome shotgun (WGS) entry which is preliminary data.</text>
</comment>
<dbReference type="EMBL" id="CAOQHR010000001">
    <property type="protein sequence ID" value="CAI6272894.1"/>
    <property type="molecule type" value="Genomic_DNA"/>
</dbReference>
<keyword evidence="2" id="KW-1185">Reference proteome</keyword>
<dbReference type="Proteomes" id="UP001152607">
    <property type="component" value="Unassembled WGS sequence"/>
</dbReference>